<evidence type="ECO:0000259" key="12">
    <source>
        <dbReference type="Pfam" id="PF24621"/>
    </source>
</evidence>
<evidence type="ECO:0000256" key="3">
    <source>
        <dbReference type="ARBA" id="ARBA00022723"/>
    </source>
</evidence>
<comment type="subcellular location">
    <subcellularLocation>
        <location evidence="9">Cytoplasm</location>
    </subcellularLocation>
</comment>
<comment type="caution">
    <text evidence="9">Lacks conserved residue(s) required for the propagation of feature annotation.</text>
</comment>
<dbReference type="FunFam" id="3.40.50.1970:FF:000007">
    <property type="entry name" value="Pentafunctional AROM polypeptide"/>
    <property type="match status" value="1"/>
</dbReference>
<feature type="binding site" evidence="9">
    <location>
        <position position="155"/>
    </location>
    <ligand>
        <name>NAD(+)</name>
        <dbReference type="ChEBI" id="CHEBI:57540"/>
    </ligand>
</feature>
<keyword evidence="3 9" id="KW-0479">Metal-binding</keyword>
<feature type="binding site" evidence="9">
    <location>
        <position position="267"/>
    </location>
    <ligand>
        <name>Zn(2+)</name>
        <dbReference type="ChEBI" id="CHEBI:29105"/>
    </ligand>
</feature>
<reference evidence="13" key="2">
    <citation type="submission" date="2021-04" db="EMBL/GenBank/DDBJ databases">
        <authorList>
            <person name="Gilroy R."/>
        </authorList>
    </citation>
    <scope>NUCLEOTIDE SEQUENCE</scope>
    <source>
        <strain evidence="13">CHK192-9172</strain>
    </source>
</reference>
<feature type="binding site" evidence="9">
    <location>
        <begin position="109"/>
        <end position="113"/>
    </location>
    <ligand>
        <name>NAD(+)</name>
        <dbReference type="ChEBI" id="CHEBI:57540"/>
    </ligand>
</feature>
<evidence type="ECO:0000256" key="9">
    <source>
        <dbReference type="HAMAP-Rule" id="MF_00110"/>
    </source>
</evidence>
<evidence type="ECO:0000256" key="6">
    <source>
        <dbReference type="ARBA" id="ARBA00023027"/>
    </source>
</evidence>
<evidence type="ECO:0000256" key="8">
    <source>
        <dbReference type="ARBA" id="ARBA00023285"/>
    </source>
</evidence>
<evidence type="ECO:0000256" key="1">
    <source>
        <dbReference type="ARBA" id="ARBA00001911"/>
    </source>
</evidence>
<proteinExistence type="inferred from homology"/>
<evidence type="ECO:0000313" key="13">
    <source>
        <dbReference type="EMBL" id="HIZ08535.1"/>
    </source>
</evidence>
<comment type="function">
    <text evidence="9">Catalyzes the conversion of 3-deoxy-D-arabino-heptulosonate 7-phosphate (DAHP) to dehydroquinate (DHQ).</text>
</comment>
<dbReference type="InterPro" id="IPR050071">
    <property type="entry name" value="Dehydroquinate_synthase"/>
</dbReference>
<keyword evidence="9" id="KW-0963">Cytoplasm</keyword>
<comment type="caution">
    <text evidence="13">The sequence shown here is derived from an EMBL/GenBank/DDBJ whole genome shotgun (WGS) entry which is preliminary data.</text>
</comment>
<dbReference type="EC" id="4.2.3.4" evidence="9 10"/>
<comment type="catalytic activity">
    <reaction evidence="9">
        <text>7-phospho-2-dehydro-3-deoxy-D-arabino-heptonate = 3-dehydroquinate + phosphate</text>
        <dbReference type="Rhea" id="RHEA:21968"/>
        <dbReference type="ChEBI" id="CHEBI:32364"/>
        <dbReference type="ChEBI" id="CHEBI:43474"/>
        <dbReference type="ChEBI" id="CHEBI:58394"/>
        <dbReference type="EC" id="4.2.3.4"/>
    </reaction>
</comment>
<evidence type="ECO:0000256" key="5">
    <source>
        <dbReference type="ARBA" id="ARBA00022833"/>
    </source>
</evidence>
<comment type="cofactor">
    <cofactor evidence="1 9">
        <name>NAD(+)</name>
        <dbReference type="ChEBI" id="CHEBI:57540"/>
    </cofactor>
</comment>
<keyword evidence="9" id="KW-0028">Amino-acid biosynthesis</keyword>
<keyword evidence="8 9" id="KW-0170">Cobalt</keyword>
<dbReference type="NCBIfam" id="TIGR01357">
    <property type="entry name" value="aroB"/>
    <property type="match status" value="1"/>
</dbReference>
<name>A0A9D2D4Z1_9FIRM</name>
<dbReference type="GO" id="GO:0046872">
    <property type="term" value="F:metal ion binding"/>
    <property type="evidence" value="ECO:0007669"/>
    <property type="project" value="UniProtKB-KW"/>
</dbReference>
<organism evidence="13 14">
    <name type="scientific">Candidatus Eubacterium avistercoris</name>
    <dbReference type="NCBI Taxonomy" id="2838567"/>
    <lineage>
        <taxon>Bacteria</taxon>
        <taxon>Bacillati</taxon>
        <taxon>Bacillota</taxon>
        <taxon>Clostridia</taxon>
        <taxon>Eubacteriales</taxon>
        <taxon>Eubacteriaceae</taxon>
        <taxon>Eubacterium</taxon>
    </lineage>
</organism>
<comment type="cofactor">
    <cofactor evidence="9">
        <name>Co(2+)</name>
        <dbReference type="ChEBI" id="CHEBI:48828"/>
    </cofactor>
    <cofactor evidence="9">
        <name>Zn(2+)</name>
        <dbReference type="ChEBI" id="CHEBI:29105"/>
    </cofactor>
    <text evidence="9">Binds 1 divalent metal cation per subunit. Can use either Co(2+) or Zn(2+).</text>
</comment>
<feature type="binding site" evidence="9">
    <location>
        <position position="146"/>
    </location>
    <ligand>
        <name>NAD(+)</name>
        <dbReference type="ChEBI" id="CHEBI:57540"/>
    </ligand>
</feature>
<dbReference type="GO" id="GO:0005737">
    <property type="term" value="C:cytoplasm"/>
    <property type="evidence" value="ECO:0007669"/>
    <property type="project" value="UniProtKB-SubCell"/>
</dbReference>
<feature type="binding site" evidence="9">
    <location>
        <position position="251"/>
    </location>
    <ligand>
        <name>Zn(2+)</name>
        <dbReference type="ChEBI" id="CHEBI:29105"/>
    </ligand>
</feature>
<dbReference type="InterPro" id="IPR030963">
    <property type="entry name" value="DHQ_synth_fam"/>
</dbReference>
<gene>
    <name evidence="9 13" type="primary">aroB</name>
    <name evidence="13" type="ORF">IAA08_11455</name>
</gene>
<dbReference type="GO" id="GO:0003856">
    <property type="term" value="F:3-dehydroquinate synthase activity"/>
    <property type="evidence" value="ECO:0007669"/>
    <property type="project" value="UniProtKB-UniRule"/>
</dbReference>
<dbReference type="HAMAP" id="MF_00110">
    <property type="entry name" value="DHQ_synthase"/>
    <property type="match status" value="1"/>
</dbReference>
<dbReference type="SUPFAM" id="SSF56796">
    <property type="entry name" value="Dehydroquinate synthase-like"/>
    <property type="match status" value="1"/>
</dbReference>
<evidence type="ECO:0000256" key="7">
    <source>
        <dbReference type="ARBA" id="ARBA00023239"/>
    </source>
</evidence>
<dbReference type="PIRSF" id="PIRSF001455">
    <property type="entry name" value="DHQ_synth"/>
    <property type="match status" value="1"/>
</dbReference>
<comment type="pathway">
    <text evidence="9">Metabolic intermediate biosynthesis; chorismate biosynthesis; chorismate from D-erythrose 4-phosphate and phosphoenolpyruvate: step 2/7.</text>
</comment>
<dbReference type="GO" id="GO:0008652">
    <property type="term" value="P:amino acid biosynthetic process"/>
    <property type="evidence" value="ECO:0007669"/>
    <property type="project" value="UniProtKB-KW"/>
</dbReference>
<feature type="domain" description="3-dehydroquinate synthase C-terminal" evidence="12">
    <location>
        <begin position="185"/>
        <end position="328"/>
    </location>
</feature>
<comment type="cofactor">
    <cofactor evidence="2">
        <name>Zn(2+)</name>
        <dbReference type="ChEBI" id="CHEBI:29105"/>
    </cofactor>
</comment>
<dbReference type="Gene3D" id="3.40.50.1970">
    <property type="match status" value="1"/>
</dbReference>
<sequence length="363" mass="41450">MEKEMIVHYEGKPCYKIIFENTFERLPEELKKMGYSEKTRLCIITDSNVAALFLQEAVHVLEKEFGKISYFVFHAGEEQKNLDTIQLIYEKLIEEQFDRKDLLIALGGGVTGDMCGFAASTYLRGIDFVQVPTTLLSQVDSSIGGKTGVDFKQYKNMVGAFYQPKLVYMNLSVLKHLPEEHFCGGMGEVLKHGLIKDQEYFRWLCEHHKEIRERKTEYLHEMIYRSCNIKRTVVENDPKEKGERALLNFGHTAGHAIEKLSDFKLIHGYCVALGIVAASFLSVRYGDLAEAEYQEIRHGLELFGLPCRISLPMSGEDILNASKKDKKMEAGKIKFILLNRIGNAYINKNVTDNEIQTAIQEIL</sequence>
<keyword evidence="9" id="KW-0057">Aromatic amino acid biosynthesis</keyword>
<evidence type="ECO:0000259" key="11">
    <source>
        <dbReference type="Pfam" id="PF01761"/>
    </source>
</evidence>
<evidence type="ECO:0000256" key="10">
    <source>
        <dbReference type="NCBIfam" id="TIGR01357"/>
    </source>
</evidence>
<dbReference type="GO" id="GO:0009073">
    <property type="term" value="P:aromatic amino acid family biosynthetic process"/>
    <property type="evidence" value="ECO:0007669"/>
    <property type="project" value="UniProtKB-KW"/>
</dbReference>
<dbReference type="CDD" id="cd08195">
    <property type="entry name" value="DHQS"/>
    <property type="match status" value="1"/>
</dbReference>
<dbReference type="Pfam" id="PF24621">
    <property type="entry name" value="DHQS_C"/>
    <property type="match status" value="1"/>
</dbReference>
<evidence type="ECO:0000313" key="14">
    <source>
        <dbReference type="Proteomes" id="UP000824024"/>
    </source>
</evidence>
<dbReference type="InterPro" id="IPR056179">
    <property type="entry name" value="DHQS_C"/>
</dbReference>
<protein>
    <recommendedName>
        <fullName evidence="9 10">3-dehydroquinate synthase</fullName>
        <shortName evidence="9">DHQS</shortName>
        <ecNumber evidence="9 10">4.2.3.4</ecNumber>
    </recommendedName>
</protein>
<dbReference type="PANTHER" id="PTHR43622:SF1">
    <property type="entry name" value="3-DEHYDROQUINATE SYNTHASE"/>
    <property type="match status" value="1"/>
</dbReference>
<keyword evidence="6 9" id="KW-0520">NAD</keyword>
<evidence type="ECO:0000256" key="2">
    <source>
        <dbReference type="ARBA" id="ARBA00001947"/>
    </source>
</evidence>
<dbReference type="Pfam" id="PF01761">
    <property type="entry name" value="DHQ_synthase"/>
    <property type="match status" value="1"/>
</dbReference>
<comment type="similarity">
    <text evidence="9">Belongs to the sugar phosphate cyclases superfamily. Dehydroquinate synthase family.</text>
</comment>
<dbReference type="AlphaFoldDB" id="A0A9D2D4Z1"/>
<dbReference type="GO" id="GO:0009423">
    <property type="term" value="P:chorismate biosynthetic process"/>
    <property type="evidence" value="ECO:0007669"/>
    <property type="project" value="UniProtKB-UniRule"/>
</dbReference>
<feature type="binding site" evidence="9">
    <location>
        <position position="188"/>
    </location>
    <ligand>
        <name>Zn(2+)</name>
        <dbReference type="ChEBI" id="CHEBI:29105"/>
    </ligand>
</feature>
<dbReference type="Gene3D" id="1.20.1090.10">
    <property type="entry name" value="Dehydroquinate synthase-like - alpha domain"/>
    <property type="match status" value="1"/>
</dbReference>
<evidence type="ECO:0000256" key="4">
    <source>
        <dbReference type="ARBA" id="ARBA00022741"/>
    </source>
</evidence>
<reference evidence="13" key="1">
    <citation type="journal article" date="2021" name="PeerJ">
        <title>Extensive microbial diversity within the chicken gut microbiome revealed by metagenomics and culture.</title>
        <authorList>
            <person name="Gilroy R."/>
            <person name="Ravi A."/>
            <person name="Getino M."/>
            <person name="Pursley I."/>
            <person name="Horton D.L."/>
            <person name="Alikhan N.F."/>
            <person name="Baker D."/>
            <person name="Gharbi K."/>
            <person name="Hall N."/>
            <person name="Watson M."/>
            <person name="Adriaenssens E.M."/>
            <person name="Foster-Nyarko E."/>
            <person name="Jarju S."/>
            <person name="Secka A."/>
            <person name="Antonio M."/>
            <person name="Oren A."/>
            <person name="Chaudhuri R.R."/>
            <person name="La Ragione R."/>
            <person name="Hildebrand F."/>
            <person name="Pallen M.J."/>
        </authorList>
    </citation>
    <scope>NUCLEOTIDE SEQUENCE</scope>
    <source>
        <strain evidence="13">CHK192-9172</strain>
    </source>
</reference>
<dbReference type="InterPro" id="IPR030960">
    <property type="entry name" value="DHQS/DOIS_N"/>
</dbReference>
<keyword evidence="7 9" id="KW-0456">Lyase</keyword>
<feature type="domain" description="3-dehydroquinate synthase N-terminal" evidence="11">
    <location>
        <begin position="72"/>
        <end position="182"/>
    </location>
</feature>
<dbReference type="InterPro" id="IPR016037">
    <property type="entry name" value="DHQ_synth_AroB"/>
</dbReference>
<dbReference type="Proteomes" id="UP000824024">
    <property type="component" value="Unassembled WGS sequence"/>
</dbReference>
<accession>A0A9D2D4Z1</accession>
<keyword evidence="5 9" id="KW-0862">Zinc</keyword>
<dbReference type="GO" id="GO:0000166">
    <property type="term" value="F:nucleotide binding"/>
    <property type="evidence" value="ECO:0007669"/>
    <property type="project" value="UniProtKB-KW"/>
</dbReference>
<dbReference type="EMBL" id="DXCH01000304">
    <property type="protein sequence ID" value="HIZ08535.1"/>
    <property type="molecule type" value="Genomic_DNA"/>
</dbReference>
<feature type="binding site" evidence="9">
    <location>
        <begin position="133"/>
        <end position="134"/>
    </location>
    <ligand>
        <name>NAD(+)</name>
        <dbReference type="ChEBI" id="CHEBI:57540"/>
    </ligand>
</feature>
<dbReference type="PANTHER" id="PTHR43622">
    <property type="entry name" value="3-DEHYDROQUINATE SYNTHASE"/>
    <property type="match status" value="1"/>
</dbReference>
<keyword evidence="4 9" id="KW-0547">Nucleotide-binding</keyword>